<keyword evidence="2" id="KW-1185">Reference proteome</keyword>
<protein>
    <submittedName>
        <fullName evidence="1">Uncharacterized protein</fullName>
    </submittedName>
</protein>
<dbReference type="Proteomes" id="UP000887013">
    <property type="component" value="Unassembled WGS sequence"/>
</dbReference>
<comment type="caution">
    <text evidence="1">The sequence shown here is derived from an EMBL/GenBank/DDBJ whole genome shotgun (WGS) entry which is preliminary data.</text>
</comment>
<proteinExistence type="predicted"/>
<reference evidence="1" key="1">
    <citation type="submission" date="2020-08" db="EMBL/GenBank/DDBJ databases">
        <title>Multicomponent nature underlies the extraordinary mechanical properties of spider dragline silk.</title>
        <authorList>
            <person name="Kono N."/>
            <person name="Nakamura H."/>
            <person name="Mori M."/>
            <person name="Yoshida Y."/>
            <person name="Ohtoshi R."/>
            <person name="Malay A.D."/>
            <person name="Moran D.A.P."/>
            <person name="Tomita M."/>
            <person name="Numata K."/>
            <person name="Arakawa K."/>
        </authorList>
    </citation>
    <scope>NUCLEOTIDE SEQUENCE</scope>
</reference>
<accession>A0A8X6QSF2</accession>
<name>A0A8X6QSF2_NEPPI</name>
<feature type="non-terminal residue" evidence="1">
    <location>
        <position position="49"/>
    </location>
</feature>
<evidence type="ECO:0000313" key="2">
    <source>
        <dbReference type="Proteomes" id="UP000887013"/>
    </source>
</evidence>
<dbReference type="AlphaFoldDB" id="A0A8X6QSF2"/>
<sequence length="49" mass="5446">MRATITTGLKWLLVNQSVARNASFQPRPKSSDCELFVSVLGLHFVGRIT</sequence>
<organism evidence="1 2">
    <name type="scientific">Nephila pilipes</name>
    <name type="common">Giant wood spider</name>
    <name type="synonym">Nephila maculata</name>
    <dbReference type="NCBI Taxonomy" id="299642"/>
    <lineage>
        <taxon>Eukaryota</taxon>
        <taxon>Metazoa</taxon>
        <taxon>Ecdysozoa</taxon>
        <taxon>Arthropoda</taxon>
        <taxon>Chelicerata</taxon>
        <taxon>Arachnida</taxon>
        <taxon>Araneae</taxon>
        <taxon>Araneomorphae</taxon>
        <taxon>Entelegynae</taxon>
        <taxon>Araneoidea</taxon>
        <taxon>Nephilidae</taxon>
        <taxon>Nephila</taxon>
    </lineage>
</organism>
<gene>
    <name evidence="1" type="ORF">NPIL_116161</name>
</gene>
<dbReference type="EMBL" id="BMAW01036144">
    <property type="protein sequence ID" value="GFU42767.1"/>
    <property type="molecule type" value="Genomic_DNA"/>
</dbReference>
<evidence type="ECO:0000313" key="1">
    <source>
        <dbReference type="EMBL" id="GFU42767.1"/>
    </source>
</evidence>